<dbReference type="SMART" id="SM00220">
    <property type="entry name" value="S_TKc"/>
    <property type="match status" value="1"/>
</dbReference>
<dbReference type="PANTHER" id="PTHR43289">
    <property type="entry name" value="MITOGEN-ACTIVATED PROTEIN KINASE KINASE KINASE 20-RELATED"/>
    <property type="match status" value="1"/>
</dbReference>
<dbReference type="RefSeq" id="WP_145980312.1">
    <property type="nucleotide sequence ID" value="NZ_CP011797.1"/>
</dbReference>
<dbReference type="InterPro" id="IPR011009">
    <property type="entry name" value="Kinase-like_dom_sf"/>
</dbReference>
<feature type="binding site" evidence="5">
    <location>
        <position position="53"/>
    </location>
    <ligand>
        <name>ATP</name>
        <dbReference type="ChEBI" id="CHEBI:30616"/>
    </ligand>
</feature>
<reference evidence="7 8" key="1">
    <citation type="journal article" date="2017" name="Environ. Microbiol.">
        <title>Genomic and physiological analyses of 'Reinekea forsetii' reveal a versatile opportunistic lifestyle during spring algae blooms.</title>
        <authorList>
            <person name="Avci B."/>
            <person name="Hahnke R.L."/>
            <person name="Chafee M."/>
            <person name="Fischer T."/>
            <person name="Gruber-Vodicka H."/>
            <person name="Tegetmeyer H.E."/>
            <person name="Harder J."/>
            <person name="Fuchs B.M."/>
            <person name="Amann R.I."/>
            <person name="Teeling H."/>
        </authorList>
    </citation>
    <scope>NUCLEOTIDE SEQUENCE [LARGE SCALE GENOMIC DNA]</scope>
    <source>
        <strain evidence="7 8">Hel1_31_D35</strain>
    </source>
</reference>
<dbReference type="OrthoDB" id="9801841at2"/>
<accession>A0A2K8KVT1</accession>
<dbReference type="PANTHER" id="PTHR43289:SF34">
    <property type="entry name" value="SERINE_THREONINE-PROTEIN KINASE YBDM-RELATED"/>
    <property type="match status" value="1"/>
</dbReference>
<name>A0A2K8KVT1_9GAMM</name>
<evidence type="ECO:0000256" key="4">
    <source>
        <dbReference type="ARBA" id="ARBA00022840"/>
    </source>
</evidence>
<dbReference type="Proteomes" id="UP000229757">
    <property type="component" value="Chromosome"/>
</dbReference>
<dbReference type="GO" id="GO:0005524">
    <property type="term" value="F:ATP binding"/>
    <property type="evidence" value="ECO:0007669"/>
    <property type="project" value="UniProtKB-UniRule"/>
</dbReference>
<evidence type="ECO:0000256" key="1">
    <source>
        <dbReference type="ARBA" id="ARBA00022679"/>
    </source>
</evidence>
<gene>
    <name evidence="7" type="ORF">REIFOR_02969</name>
</gene>
<sequence length="430" mass="48171">MYGKEKIAPIESGKVGDTLGSYYIREKIGQGGMAEVYLANRSDGVHGADVALKIIHCTGNQDRLITRFHSERNILANLKHPNIAQLLDGGTTEQGLPYFVMEYIAGEPIDKYCRSHQLSFDEILAIFIKVCTAIEFAHQNLVIHRDIKPANIVVNAKGEPMLLDFGIAKVLQPTPPDNDTSTMLALTTDYASPEQILGANLTTATDVYSLGILLYELLCGVRPPRPQFRVSNSALNSVDSGDNLAPSKFLEIILKDGIPSRLDTNTLHEHRRKLKGDIDSILVKALENSPENRFVSVQDFSRDIDRHLRNLPVSANNNTFIYRTSRFIRRNRLTILLSVIASTLFFSGIGIQQYRVVSERDIAIQQRDKQQITKDFLLSLFESSHPEEFTGEQLTAKDIIDRGLAKIEHEFDSEPALKAEIMTTMGVDYR</sequence>
<evidence type="ECO:0000313" key="7">
    <source>
        <dbReference type="EMBL" id="ATX78089.1"/>
    </source>
</evidence>
<proteinExistence type="predicted"/>
<evidence type="ECO:0000256" key="3">
    <source>
        <dbReference type="ARBA" id="ARBA00022777"/>
    </source>
</evidence>
<dbReference type="KEGG" id="rfo:REIFOR_02969"/>
<dbReference type="PROSITE" id="PS00107">
    <property type="entry name" value="PROTEIN_KINASE_ATP"/>
    <property type="match status" value="1"/>
</dbReference>
<keyword evidence="4 5" id="KW-0067">ATP-binding</keyword>
<organism evidence="7 8">
    <name type="scientific">Reinekea forsetii</name>
    <dbReference type="NCBI Taxonomy" id="1336806"/>
    <lineage>
        <taxon>Bacteria</taxon>
        <taxon>Pseudomonadati</taxon>
        <taxon>Pseudomonadota</taxon>
        <taxon>Gammaproteobacteria</taxon>
        <taxon>Oceanospirillales</taxon>
        <taxon>Saccharospirillaceae</taxon>
        <taxon>Reinekea</taxon>
    </lineage>
</organism>
<dbReference type="CDD" id="cd14014">
    <property type="entry name" value="STKc_PknB_like"/>
    <property type="match status" value="1"/>
</dbReference>
<dbReference type="InterPro" id="IPR017441">
    <property type="entry name" value="Protein_kinase_ATP_BS"/>
</dbReference>
<keyword evidence="1" id="KW-0808">Transferase</keyword>
<evidence type="ECO:0000313" key="8">
    <source>
        <dbReference type="Proteomes" id="UP000229757"/>
    </source>
</evidence>
<dbReference type="Pfam" id="PF00069">
    <property type="entry name" value="Pkinase"/>
    <property type="match status" value="1"/>
</dbReference>
<dbReference type="AlphaFoldDB" id="A0A2K8KVT1"/>
<dbReference type="PROSITE" id="PS50011">
    <property type="entry name" value="PROTEIN_KINASE_DOM"/>
    <property type="match status" value="1"/>
</dbReference>
<dbReference type="SUPFAM" id="SSF56112">
    <property type="entry name" value="Protein kinase-like (PK-like)"/>
    <property type="match status" value="1"/>
</dbReference>
<dbReference type="Gene3D" id="1.10.510.10">
    <property type="entry name" value="Transferase(Phosphotransferase) domain 1"/>
    <property type="match status" value="1"/>
</dbReference>
<dbReference type="GO" id="GO:0004674">
    <property type="term" value="F:protein serine/threonine kinase activity"/>
    <property type="evidence" value="ECO:0007669"/>
    <property type="project" value="TreeGrafter"/>
</dbReference>
<evidence type="ECO:0000256" key="2">
    <source>
        <dbReference type="ARBA" id="ARBA00022741"/>
    </source>
</evidence>
<dbReference type="InterPro" id="IPR000719">
    <property type="entry name" value="Prot_kinase_dom"/>
</dbReference>
<evidence type="ECO:0000256" key="5">
    <source>
        <dbReference type="PROSITE-ProRule" id="PRU10141"/>
    </source>
</evidence>
<keyword evidence="3 7" id="KW-0418">Kinase</keyword>
<evidence type="ECO:0000259" key="6">
    <source>
        <dbReference type="PROSITE" id="PS50011"/>
    </source>
</evidence>
<dbReference type="EMBL" id="CP011797">
    <property type="protein sequence ID" value="ATX78089.1"/>
    <property type="molecule type" value="Genomic_DNA"/>
</dbReference>
<keyword evidence="8" id="KW-1185">Reference proteome</keyword>
<protein>
    <submittedName>
        <fullName evidence="7">Serine/threonine kinase</fullName>
    </submittedName>
</protein>
<dbReference type="PROSITE" id="PS00108">
    <property type="entry name" value="PROTEIN_KINASE_ST"/>
    <property type="match status" value="1"/>
</dbReference>
<dbReference type="InterPro" id="IPR008271">
    <property type="entry name" value="Ser/Thr_kinase_AS"/>
</dbReference>
<dbReference type="Gene3D" id="3.30.200.20">
    <property type="entry name" value="Phosphorylase Kinase, domain 1"/>
    <property type="match status" value="1"/>
</dbReference>
<feature type="domain" description="Protein kinase" evidence="6">
    <location>
        <begin position="22"/>
        <end position="308"/>
    </location>
</feature>
<keyword evidence="2 5" id="KW-0547">Nucleotide-binding</keyword>